<protein>
    <submittedName>
        <fullName evidence="1">Uncharacterized protein</fullName>
    </submittedName>
</protein>
<organism evidence="1">
    <name type="scientific">Enterocloster bolteae</name>
    <dbReference type="NCBI Taxonomy" id="208479"/>
    <lineage>
        <taxon>Bacteria</taxon>
        <taxon>Bacillati</taxon>
        <taxon>Bacillota</taxon>
        <taxon>Clostridia</taxon>
        <taxon>Lachnospirales</taxon>
        <taxon>Lachnospiraceae</taxon>
        <taxon>Enterocloster</taxon>
    </lineage>
</organism>
<evidence type="ECO:0000313" key="1">
    <source>
        <dbReference type="EMBL" id="VYT03316.1"/>
    </source>
</evidence>
<dbReference type="GeneID" id="23112215"/>
<dbReference type="RefSeq" id="WP_002574596.1">
    <property type="nucleotide sequence ID" value="NZ_BAABZS010000001.1"/>
</dbReference>
<dbReference type="EMBL" id="CACRTF010000010">
    <property type="protein sequence ID" value="VYT03316.1"/>
    <property type="molecule type" value="Genomic_DNA"/>
</dbReference>
<dbReference type="AlphaFoldDB" id="A0A6N2TI97"/>
<name>A0A6N2TI97_9FIRM</name>
<reference evidence="1" key="1">
    <citation type="submission" date="2019-11" db="EMBL/GenBank/DDBJ databases">
        <authorList>
            <person name="Feng L."/>
        </authorList>
    </citation>
    <scope>NUCLEOTIDE SEQUENCE</scope>
    <source>
        <strain evidence="1">CbolteaeLFYP116</strain>
    </source>
</reference>
<accession>A0A6N2TI97</accession>
<proteinExistence type="predicted"/>
<sequence length="98" mass="11314">MVIEKGTVSDIDELEQLYNRLIDHLTNTVNYPGWIKGIYPEVYTFAVHPMYLKKGIGKGTWILLRNTAEKQESKPSGWTFMKRIYLLSICTESVDTNT</sequence>
<gene>
    <name evidence="1" type="ORF">CBLFYP116_01609</name>
</gene>